<evidence type="ECO:0000313" key="2">
    <source>
        <dbReference type="Proteomes" id="UP000054608"/>
    </source>
</evidence>
<organism evidence="1 2">
    <name type="scientific">Legionella rubrilucens</name>
    <dbReference type="NCBI Taxonomy" id="458"/>
    <lineage>
        <taxon>Bacteria</taxon>
        <taxon>Pseudomonadati</taxon>
        <taxon>Pseudomonadota</taxon>
        <taxon>Gammaproteobacteria</taxon>
        <taxon>Legionellales</taxon>
        <taxon>Legionellaceae</taxon>
        <taxon>Legionella</taxon>
    </lineage>
</organism>
<dbReference type="PATRIC" id="fig|458.5.peg.1130"/>
<dbReference type="AlphaFoldDB" id="A0A0W0XVT6"/>
<dbReference type="STRING" id="458.Lrub_1092"/>
<accession>A0A0W0XVT6</accession>
<keyword evidence="2" id="KW-1185">Reference proteome</keyword>
<proteinExistence type="predicted"/>
<evidence type="ECO:0000313" key="1">
    <source>
        <dbReference type="EMBL" id="KTD48741.1"/>
    </source>
</evidence>
<dbReference type="OrthoDB" id="5651485at2"/>
<sequence>MALSPQADLERFSLLEQLASEPKHEHALRELLAAPTTHPLLRQYFTLQLEKKKIENDFFALPQRESQKAVYEKKLNQVKEKVDDLFSRFQNQEAVLVQVLRAHLLIDASAKTDGSWVLNAAEGDFDYKKKALPILQTLKERGIGVAYRLEGELFNEEADKRENFQRGAQLNDSTAKVFAGYDYLAYIKDEALSDKSYHYPGKVEPDTLLHELKQEIAKGNPVAVVKELTYLDNVVNALKDLDPERVTKNKGTFNQGFYDKKLQEILSSAEKIVSDKQLSDTLMAIKKALASYNYEEVRKQKAALAEYLQTFNRREMERVNTTIHQIHMKPLVENNFKNNVHILHNYYAEEIDRIQQKAGKKLSKGDQKNIETLRIAQKELVDNYELKTDQQQFMANHVTATETALARLSHSNPIVRRIEAIFSAFKPVELGKSRQAFRERFASMKERLHALQEDNKSPESSIHP</sequence>
<reference evidence="1 2" key="1">
    <citation type="submission" date="2015-11" db="EMBL/GenBank/DDBJ databases">
        <title>Genomic analysis of 38 Legionella species identifies large and diverse effector repertoires.</title>
        <authorList>
            <person name="Burstein D."/>
            <person name="Amaro F."/>
            <person name="Zusman T."/>
            <person name="Lifshitz Z."/>
            <person name="Cohen O."/>
            <person name="Gilbert J.A."/>
            <person name="Pupko T."/>
            <person name="Shuman H.A."/>
            <person name="Segal G."/>
        </authorList>
    </citation>
    <scope>NUCLEOTIDE SEQUENCE [LARGE SCALE GENOMIC DNA]</scope>
    <source>
        <strain evidence="1 2">WA-270A-C2</strain>
    </source>
</reference>
<comment type="caution">
    <text evidence="1">The sequence shown here is derived from an EMBL/GenBank/DDBJ whole genome shotgun (WGS) entry which is preliminary data.</text>
</comment>
<dbReference type="RefSeq" id="WP_058531179.1">
    <property type="nucleotide sequence ID" value="NZ_CAAAIN010000001.1"/>
</dbReference>
<dbReference type="EMBL" id="LNYT01000007">
    <property type="protein sequence ID" value="KTD48741.1"/>
    <property type="molecule type" value="Genomic_DNA"/>
</dbReference>
<protein>
    <submittedName>
        <fullName evidence="1">Uncharacterized protein</fullName>
    </submittedName>
</protein>
<gene>
    <name evidence="1" type="ORF">Lrub_1092</name>
</gene>
<dbReference type="Proteomes" id="UP000054608">
    <property type="component" value="Unassembled WGS sequence"/>
</dbReference>
<name>A0A0W0XVT6_9GAMM</name>